<keyword evidence="1" id="KW-0732">Signal</keyword>
<feature type="domain" description="Solute-binding protein family 5" evidence="2">
    <location>
        <begin position="90"/>
        <end position="470"/>
    </location>
</feature>
<comment type="caution">
    <text evidence="3">The sequence shown here is derived from an EMBL/GenBank/DDBJ whole genome shotgun (WGS) entry which is preliminary data.</text>
</comment>
<keyword evidence="4" id="KW-1185">Reference proteome</keyword>
<dbReference type="GO" id="GO:1904680">
    <property type="term" value="F:peptide transmembrane transporter activity"/>
    <property type="evidence" value="ECO:0007669"/>
    <property type="project" value="TreeGrafter"/>
</dbReference>
<evidence type="ECO:0000256" key="1">
    <source>
        <dbReference type="SAM" id="SignalP"/>
    </source>
</evidence>
<dbReference type="AlphaFoldDB" id="H5U4B7"/>
<organism evidence="3 4">
    <name type="scientific">Gordonia sputi NBRC 100414</name>
    <dbReference type="NCBI Taxonomy" id="1089453"/>
    <lineage>
        <taxon>Bacteria</taxon>
        <taxon>Bacillati</taxon>
        <taxon>Actinomycetota</taxon>
        <taxon>Actinomycetes</taxon>
        <taxon>Mycobacteriales</taxon>
        <taxon>Gordoniaceae</taxon>
        <taxon>Gordonia</taxon>
    </lineage>
</organism>
<dbReference type="PANTHER" id="PTHR30290:SF83">
    <property type="entry name" value="ABC TRANSPORTER SUBSTRATE-BINDING PROTEIN"/>
    <property type="match status" value="1"/>
</dbReference>
<name>H5U4B7_9ACTN</name>
<dbReference type="Gene3D" id="3.90.76.10">
    <property type="entry name" value="Dipeptide-binding Protein, Domain 1"/>
    <property type="match status" value="1"/>
</dbReference>
<protein>
    <submittedName>
        <fullName evidence="3">Putative ABC transporter substrate binding protein</fullName>
    </submittedName>
</protein>
<dbReference type="eggNOG" id="COG4166">
    <property type="taxonomic scope" value="Bacteria"/>
</dbReference>
<dbReference type="GO" id="GO:0042597">
    <property type="term" value="C:periplasmic space"/>
    <property type="evidence" value="ECO:0007669"/>
    <property type="project" value="UniProtKB-ARBA"/>
</dbReference>
<gene>
    <name evidence="3" type="ORF">GOSPT_109_00280</name>
</gene>
<evidence type="ECO:0000259" key="2">
    <source>
        <dbReference type="Pfam" id="PF00496"/>
    </source>
</evidence>
<dbReference type="GO" id="GO:0043190">
    <property type="term" value="C:ATP-binding cassette (ABC) transporter complex"/>
    <property type="evidence" value="ECO:0007669"/>
    <property type="project" value="InterPro"/>
</dbReference>
<dbReference type="InterPro" id="IPR030678">
    <property type="entry name" value="Peptide/Ni-bd"/>
</dbReference>
<feature type="signal peptide" evidence="1">
    <location>
        <begin position="1"/>
        <end position="26"/>
    </location>
</feature>
<dbReference type="Gene3D" id="3.10.105.10">
    <property type="entry name" value="Dipeptide-binding Protein, Domain 3"/>
    <property type="match status" value="1"/>
</dbReference>
<evidence type="ECO:0000313" key="4">
    <source>
        <dbReference type="Proteomes" id="UP000005845"/>
    </source>
</evidence>
<accession>H5U4B7</accession>
<dbReference type="Gene3D" id="3.40.190.10">
    <property type="entry name" value="Periplasmic binding protein-like II"/>
    <property type="match status" value="1"/>
</dbReference>
<dbReference type="Proteomes" id="UP000005845">
    <property type="component" value="Unassembled WGS sequence"/>
</dbReference>
<dbReference type="PIRSF" id="PIRSF002741">
    <property type="entry name" value="MppA"/>
    <property type="match status" value="1"/>
</dbReference>
<evidence type="ECO:0000313" key="3">
    <source>
        <dbReference type="EMBL" id="GAB40575.1"/>
    </source>
</evidence>
<dbReference type="InterPro" id="IPR000914">
    <property type="entry name" value="SBP_5_dom"/>
</dbReference>
<dbReference type="PANTHER" id="PTHR30290">
    <property type="entry name" value="PERIPLASMIC BINDING COMPONENT OF ABC TRANSPORTER"/>
    <property type="match status" value="1"/>
</dbReference>
<feature type="chain" id="PRO_5003598728" evidence="1">
    <location>
        <begin position="27"/>
        <end position="551"/>
    </location>
</feature>
<sequence>MRRRHRPRRQIALVLFAFASATTMVATGCSMDGARTVSTTGPNAIISANGTEPQNGLVTTNTAENGGGRVVDALFTGLYSYDADGKPTLANAESVDTTDNQTYTVHLKKDWKFTDGTPVKAENYVRAWNFGAATKNAQLQQSFFEPIDGYEAVAGENSTADQMSGLKVVDDHTFTVRLTQPNIDFKLGLGFTPFKPLPDVFFTEGAKEFGEHPIGNGAYKMAGPDAWRHNVQINVVRNDDYKGPDKARNGGIDFVLYSSLDTAYTDLTSGNLDVTDTVPVSALNSYKKALGKHALTKPTASNQQIAIPYYLPHFAAGREGELRRAALSMAINRPEVTKVVFRGARTPSRDFTARSLPGWNGDIPGSDVLDYNPTKAKQLWQEANAIAPWSGSFQIAYNSDGDHQVWVDAVCNQIKNTLGIDSHGAPQPTLKQIRSAITSKTIKTAARTGWQGDYPSMLEFLAPIFVTGAGSNDAQYVSPEFDSRLTAAQRARTDDESYRLTNVAQETLLKDLPNIPLWDYIGAGGSASEVTAQLAWNGLPDYPNITKEAKE</sequence>
<dbReference type="InterPro" id="IPR039424">
    <property type="entry name" value="SBP_5"/>
</dbReference>
<dbReference type="CDD" id="cd00995">
    <property type="entry name" value="PBP2_NikA_DppA_OppA_like"/>
    <property type="match status" value="1"/>
</dbReference>
<proteinExistence type="predicted"/>
<dbReference type="SUPFAM" id="SSF53850">
    <property type="entry name" value="Periplasmic binding protein-like II"/>
    <property type="match status" value="1"/>
</dbReference>
<dbReference type="EMBL" id="BAFC01000107">
    <property type="protein sequence ID" value="GAB40575.1"/>
    <property type="molecule type" value="Genomic_DNA"/>
</dbReference>
<dbReference type="PROSITE" id="PS51257">
    <property type="entry name" value="PROKAR_LIPOPROTEIN"/>
    <property type="match status" value="1"/>
</dbReference>
<dbReference type="GO" id="GO:0015833">
    <property type="term" value="P:peptide transport"/>
    <property type="evidence" value="ECO:0007669"/>
    <property type="project" value="TreeGrafter"/>
</dbReference>
<reference evidence="3 4" key="1">
    <citation type="submission" date="2012-02" db="EMBL/GenBank/DDBJ databases">
        <title>Whole genome shotgun sequence of Gordonia sputi NBRC 100414.</title>
        <authorList>
            <person name="Yoshida I."/>
            <person name="Hosoyama A."/>
            <person name="Tsuchikane K."/>
            <person name="Katsumata H."/>
            <person name="Yamazaki S."/>
            <person name="Fujita N."/>
        </authorList>
    </citation>
    <scope>NUCLEOTIDE SEQUENCE [LARGE SCALE GENOMIC DNA]</scope>
    <source>
        <strain evidence="3 4">NBRC 100414</strain>
    </source>
</reference>
<dbReference type="Pfam" id="PF00496">
    <property type="entry name" value="SBP_bac_5"/>
    <property type="match status" value="1"/>
</dbReference>